<accession>A0A8J6AA90</accession>
<sequence>MAGVKAPGCHQRPHNAHSLPHSAFGTVFNCRMDVASVDLVCEDNALDAKTLSRALGTGVVILSQLLLMCPVMVGKAGLPQGLKPRLKFNALSTLTCSSLSHPACEMGRQVQLLLGSMGKVFTESLLGFFSGFIPRLLGDVCFFLSAGLCSHGYEQLQAGLETPLPTPLLRGQILPLVLEVPECAGPVLQPCQLGLGILT</sequence>
<protein>
    <submittedName>
        <fullName evidence="1">Uncharacterized protein</fullName>
    </submittedName>
</protein>
<comment type="caution">
    <text evidence="1">The sequence shown here is derived from an EMBL/GenBank/DDBJ whole genome shotgun (WGS) entry which is preliminary data.</text>
</comment>
<dbReference type="AlphaFoldDB" id="A0A8J6AA90"/>
<evidence type="ECO:0000313" key="2">
    <source>
        <dbReference type="Proteomes" id="UP000700334"/>
    </source>
</evidence>
<proteinExistence type="predicted"/>
<dbReference type="EMBL" id="JAGFMF010011644">
    <property type="protein sequence ID" value="KAG8517766.1"/>
    <property type="molecule type" value="Genomic_DNA"/>
</dbReference>
<gene>
    <name evidence="1" type="ORF">J0S82_017249</name>
</gene>
<dbReference type="Proteomes" id="UP000700334">
    <property type="component" value="Unassembled WGS sequence"/>
</dbReference>
<organism evidence="1 2">
    <name type="scientific">Galemys pyrenaicus</name>
    <name type="common">Iberian desman</name>
    <name type="synonym">Pyrenean desman</name>
    <dbReference type="NCBI Taxonomy" id="202257"/>
    <lineage>
        <taxon>Eukaryota</taxon>
        <taxon>Metazoa</taxon>
        <taxon>Chordata</taxon>
        <taxon>Craniata</taxon>
        <taxon>Vertebrata</taxon>
        <taxon>Euteleostomi</taxon>
        <taxon>Mammalia</taxon>
        <taxon>Eutheria</taxon>
        <taxon>Laurasiatheria</taxon>
        <taxon>Eulipotyphla</taxon>
        <taxon>Talpidae</taxon>
        <taxon>Galemys</taxon>
    </lineage>
</organism>
<name>A0A8J6AA90_GALPY</name>
<keyword evidence="2" id="KW-1185">Reference proteome</keyword>
<evidence type="ECO:0000313" key="1">
    <source>
        <dbReference type="EMBL" id="KAG8517766.1"/>
    </source>
</evidence>
<feature type="non-terminal residue" evidence="1">
    <location>
        <position position="1"/>
    </location>
</feature>
<reference evidence="1" key="1">
    <citation type="journal article" date="2021" name="Evol. Appl.">
        <title>The genome of the Pyrenean desman and the effects of bottlenecks and inbreeding on the genomic landscape of an endangered species.</title>
        <authorList>
            <person name="Escoda L."/>
            <person name="Castresana J."/>
        </authorList>
    </citation>
    <scope>NUCLEOTIDE SEQUENCE</scope>
    <source>
        <strain evidence="1">IBE-C5619</strain>
    </source>
</reference>